<keyword evidence="5" id="KW-1185">Reference proteome</keyword>
<dbReference type="KEGG" id="pdl:Pyrde_1343"/>
<dbReference type="EMBL" id="NCQP01000005">
    <property type="protein sequence ID" value="OWJ54512.1"/>
    <property type="molecule type" value="Genomic_DNA"/>
</dbReference>
<dbReference type="EMBL" id="CP013011">
    <property type="protein sequence ID" value="ALL01389.1"/>
    <property type="molecule type" value="Genomic_DNA"/>
</dbReference>
<dbReference type="RefSeq" id="WP_055409323.1">
    <property type="nucleotide sequence ID" value="NZ_CP013011.1"/>
</dbReference>
<dbReference type="Proteomes" id="UP000196694">
    <property type="component" value="Unassembled WGS sequence"/>
</dbReference>
<feature type="domain" description="CRISPR system ring nuclease SSO1393-like" evidence="1">
    <location>
        <begin position="106"/>
        <end position="236"/>
    </location>
</feature>
<evidence type="ECO:0000259" key="1">
    <source>
        <dbReference type="Pfam" id="PF09651"/>
    </source>
</evidence>
<dbReference type="STRING" id="1273541.Pyrde_1343"/>
<protein>
    <submittedName>
        <fullName evidence="2">Putative CRISPR-associated protein</fullName>
    </submittedName>
</protein>
<gene>
    <name evidence="3" type="ORF">Pdsh_06865</name>
    <name evidence="2" type="ORF">Pyrde_1343</name>
</gene>
<dbReference type="Proteomes" id="UP000058613">
    <property type="component" value="Chromosome"/>
</dbReference>
<dbReference type="Gene3D" id="1.10.196.30">
    <property type="match status" value="1"/>
</dbReference>
<evidence type="ECO:0000313" key="3">
    <source>
        <dbReference type="EMBL" id="OWJ54512.1"/>
    </source>
</evidence>
<dbReference type="Gene3D" id="3.40.50.10770">
    <property type="entry name" value="Hypothetical protein VC1899 like domain (Restriction endonuclease-like)"/>
    <property type="match status" value="1"/>
</dbReference>
<name>A0A0P0N4U1_9CREN</name>
<evidence type="ECO:0000313" key="2">
    <source>
        <dbReference type="EMBL" id="ALL01389.1"/>
    </source>
</evidence>
<dbReference type="InterPro" id="IPR013442">
    <property type="entry name" value="SSO1393-like"/>
</dbReference>
<proteinExistence type="predicted"/>
<organism evidence="2 4">
    <name type="scientific">Pyrodictium delaneyi</name>
    <dbReference type="NCBI Taxonomy" id="1273541"/>
    <lineage>
        <taxon>Archaea</taxon>
        <taxon>Thermoproteota</taxon>
        <taxon>Thermoprotei</taxon>
        <taxon>Desulfurococcales</taxon>
        <taxon>Pyrodictiaceae</taxon>
        <taxon>Pyrodictium</taxon>
    </lineage>
</organism>
<dbReference type="AlphaFoldDB" id="A0A0P0N4U1"/>
<dbReference type="GeneID" id="26099683"/>
<dbReference type="NCBIfam" id="TIGR02619">
    <property type="entry name" value="putative CRISPR-associated protein, APE2256 family"/>
    <property type="match status" value="1"/>
</dbReference>
<accession>A0A0P0N4U1</accession>
<evidence type="ECO:0000313" key="5">
    <source>
        <dbReference type="Proteomes" id="UP000196694"/>
    </source>
</evidence>
<dbReference type="OrthoDB" id="43371at2157"/>
<dbReference type="Pfam" id="PF09651">
    <property type="entry name" value="Cas_APE2256"/>
    <property type="match status" value="1"/>
</dbReference>
<reference evidence="3 5" key="2">
    <citation type="submission" date="2017-05" db="EMBL/GenBank/DDBJ databases">
        <title>The draft genome of the hyperthermophilic archaeon 'Pyrodictium delaneyi strain Hulk', an iron and nitrate reducer, reveals the capacity for sulfate reduction.</title>
        <authorList>
            <person name="Demey L.M."/>
            <person name="Miller C."/>
            <person name="Manzella M."/>
            <person name="Reguera G."/>
            <person name="Kashefi K."/>
        </authorList>
    </citation>
    <scope>NUCLEOTIDE SEQUENCE [LARGE SCALE GENOMIC DNA]</scope>
    <source>
        <strain evidence="3 5">Hulk</strain>
    </source>
</reference>
<reference evidence="2 4" key="1">
    <citation type="submission" date="2015-10" db="EMBL/GenBank/DDBJ databases">
        <title>Complete genome sequence of hyperthermophilic archaeon Pyrodictium delaneyi Su06.</title>
        <authorList>
            <person name="Jung J.-H."/>
            <person name="Lin J."/>
            <person name="Holden J.F."/>
            <person name="Park C.-S."/>
        </authorList>
    </citation>
    <scope>NUCLEOTIDE SEQUENCE [LARGE SCALE GENOMIC DNA]</scope>
    <source>
        <strain evidence="2 4">Su06</strain>
    </source>
</reference>
<evidence type="ECO:0000313" key="4">
    <source>
        <dbReference type="Proteomes" id="UP000058613"/>
    </source>
</evidence>
<sequence length="324" mass="34359">MPEPLYSSCEAHLATVGTSLLANTLRLVRQALASGSTQARLATPLGSVTVDFSQLGGPGALREVEECLASCADPARIDEEKCRRCMSGDTPARRAVELVLYAEPYTASAELNAARWRLGSPPRCPGGVFFVLYASDTIAGQLAAEILRGYLEDIGCRARVEVVKGLGQELWEGIAELARRIICHTDCLAARGCRVYVNPTGGFKPESAAAVLAAGLAGATAAYYVHEAMREPVFIPFPPLVVDARQASRLLHGAAALETRSSVCQGEVDDQLLALAVQAGAARPMPRQPGCYMVDEERARELTRLLRVVLGAGGCEPGCPVPGQ</sequence>